<evidence type="ECO:0000256" key="9">
    <source>
        <dbReference type="RuleBase" id="RU361174"/>
    </source>
</evidence>
<keyword evidence="3 11" id="KW-0858">Xylan degradation</keyword>
<feature type="domain" description="GH10" evidence="10">
    <location>
        <begin position="75"/>
        <end position="371"/>
    </location>
</feature>
<protein>
    <recommendedName>
        <fullName evidence="9">Beta-xylanase</fullName>
        <ecNumber evidence="9">3.2.1.8</ecNumber>
    </recommendedName>
</protein>
<dbReference type="InterPro" id="IPR044846">
    <property type="entry name" value="GH10"/>
</dbReference>
<dbReference type="InterPro" id="IPR017853">
    <property type="entry name" value="GH"/>
</dbReference>
<proteinExistence type="inferred from homology"/>
<dbReference type="PRINTS" id="PR00134">
    <property type="entry name" value="GLHYDRLASE10"/>
</dbReference>
<keyword evidence="12" id="KW-1185">Reference proteome</keyword>
<evidence type="ECO:0000256" key="4">
    <source>
        <dbReference type="ARBA" id="ARBA00022729"/>
    </source>
</evidence>
<comment type="caution">
    <text evidence="11">The sequence shown here is derived from an EMBL/GenBank/DDBJ whole genome shotgun (WGS) entry which is preliminary data.</text>
</comment>
<name>A0A4Q9GTB1_9MICO</name>
<dbReference type="GO" id="GO:0031176">
    <property type="term" value="F:endo-1,4-beta-xylanase activity"/>
    <property type="evidence" value="ECO:0007669"/>
    <property type="project" value="UniProtKB-EC"/>
</dbReference>
<evidence type="ECO:0000256" key="3">
    <source>
        <dbReference type="ARBA" id="ARBA00022651"/>
    </source>
</evidence>
<evidence type="ECO:0000259" key="10">
    <source>
        <dbReference type="PROSITE" id="PS51760"/>
    </source>
</evidence>
<dbReference type="Proteomes" id="UP000294194">
    <property type="component" value="Unassembled WGS sequence"/>
</dbReference>
<evidence type="ECO:0000256" key="2">
    <source>
        <dbReference type="ARBA" id="ARBA00007495"/>
    </source>
</evidence>
<evidence type="ECO:0000256" key="6">
    <source>
        <dbReference type="ARBA" id="ARBA00023277"/>
    </source>
</evidence>
<evidence type="ECO:0000313" key="11">
    <source>
        <dbReference type="EMBL" id="TBN55460.1"/>
    </source>
</evidence>
<keyword evidence="7 9" id="KW-0326">Glycosidase</keyword>
<comment type="catalytic activity">
    <reaction evidence="1 9">
        <text>Endohydrolysis of (1-&gt;4)-beta-D-xylosidic linkages in xylans.</text>
        <dbReference type="EC" id="3.2.1.8"/>
    </reaction>
</comment>
<dbReference type="GO" id="GO:0045493">
    <property type="term" value="P:xylan catabolic process"/>
    <property type="evidence" value="ECO:0007669"/>
    <property type="project" value="UniProtKB-KW"/>
</dbReference>
<evidence type="ECO:0000256" key="5">
    <source>
        <dbReference type="ARBA" id="ARBA00022801"/>
    </source>
</evidence>
<dbReference type="PROSITE" id="PS51760">
    <property type="entry name" value="GH10_2"/>
    <property type="match status" value="1"/>
</dbReference>
<accession>A0A4Q9GTB1</accession>
<dbReference type="Gene3D" id="3.20.20.80">
    <property type="entry name" value="Glycosidases"/>
    <property type="match status" value="1"/>
</dbReference>
<reference evidence="12" key="1">
    <citation type="submission" date="2019-02" db="EMBL/GenBank/DDBJ databases">
        <title>Glaciihabitans arcticus sp. nov., a psychrotolerant bacterium isolated from polar soil.</title>
        <authorList>
            <person name="Dahal R.H."/>
        </authorList>
    </citation>
    <scope>NUCLEOTIDE SEQUENCE [LARGE SCALE GENOMIC DNA]</scope>
    <source>
        <strain evidence="12">RP-3-7</strain>
    </source>
</reference>
<dbReference type="AlphaFoldDB" id="A0A4Q9GTB1"/>
<keyword evidence="4" id="KW-0732">Signal</keyword>
<evidence type="ECO:0000256" key="7">
    <source>
        <dbReference type="ARBA" id="ARBA00023295"/>
    </source>
</evidence>
<dbReference type="PANTHER" id="PTHR31490:SF88">
    <property type="entry name" value="BETA-XYLANASE"/>
    <property type="match status" value="1"/>
</dbReference>
<keyword evidence="5 9" id="KW-0378">Hydrolase</keyword>
<dbReference type="EC" id="3.2.1.8" evidence="9"/>
<dbReference type="EMBL" id="SISG01000002">
    <property type="protein sequence ID" value="TBN55460.1"/>
    <property type="molecule type" value="Genomic_DNA"/>
</dbReference>
<keyword evidence="8 9" id="KW-0624">Polysaccharide degradation</keyword>
<dbReference type="Pfam" id="PF00331">
    <property type="entry name" value="Glyco_hydro_10"/>
    <property type="match status" value="1"/>
</dbReference>
<evidence type="ECO:0000313" key="12">
    <source>
        <dbReference type="Proteomes" id="UP000294194"/>
    </source>
</evidence>
<sequence length="427" mass="47546">MTVVTQFDTSVRHRLGQAVVTVCDASGQPLPDRTVHLEQKRHAFAFGNIGFDFLDLASRDDDLGPSTSPAFGRPSADLEGLADLWLDLFNTATLPFYWSGFEPRPGHTDTRRLLRSARWFADRGVRLKGHPLVWHTLSPDWLLELSLDEVELAQRLRVRREVSDFAGLIDTWDAINEAVIMPVFDRQANAITALSRDVGRIPMIRLAVEEARAANPAATLLINDFDLSSAYEVLIEAVLEAAIPIDGIGLQTHMHQGYRGEDAIAEILERFARYELPLHLTETTLLSGDLMPPGIEDLNDYHVDSWPSTEAGEERQAEEMVRHYRSLLAHPAVASVTYWGFTDAGAWLGAPVGLVRADGTPKPSYEAMRSLLKDEWWLGPTTLRTDRLGRVAVEAFAGDFEVRVRGRVVDVQLRAGETSSIDIMIEG</sequence>
<dbReference type="SUPFAM" id="SSF51445">
    <property type="entry name" value="(Trans)glycosidases"/>
    <property type="match status" value="1"/>
</dbReference>
<evidence type="ECO:0000256" key="8">
    <source>
        <dbReference type="ARBA" id="ARBA00023326"/>
    </source>
</evidence>
<dbReference type="SMART" id="SM00633">
    <property type="entry name" value="Glyco_10"/>
    <property type="match status" value="1"/>
</dbReference>
<keyword evidence="6 9" id="KW-0119">Carbohydrate metabolism</keyword>
<dbReference type="PANTHER" id="PTHR31490">
    <property type="entry name" value="GLYCOSYL HYDROLASE"/>
    <property type="match status" value="1"/>
</dbReference>
<comment type="similarity">
    <text evidence="2 9">Belongs to the glycosyl hydrolase 10 (cellulase F) family.</text>
</comment>
<gene>
    <name evidence="11" type="ORF">EYE40_14745</name>
</gene>
<evidence type="ECO:0000256" key="1">
    <source>
        <dbReference type="ARBA" id="ARBA00000681"/>
    </source>
</evidence>
<dbReference type="InterPro" id="IPR001000">
    <property type="entry name" value="GH10_dom"/>
</dbReference>
<dbReference type="RefSeq" id="WP_130983031.1">
    <property type="nucleotide sequence ID" value="NZ_SISG01000002.1"/>
</dbReference>
<organism evidence="11 12">
    <name type="scientific">Glaciihabitans arcticus</name>
    <dbReference type="NCBI Taxonomy" id="2668039"/>
    <lineage>
        <taxon>Bacteria</taxon>
        <taxon>Bacillati</taxon>
        <taxon>Actinomycetota</taxon>
        <taxon>Actinomycetes</taxon>
        <taxon>Micrococcales</taxon>
        <taxon>Microbacteriaceae</taxon>
        <taxon>Glaciihabitans</taxon>
    </lineage>
</organism>